<accession>A0A9X9MDY5</accession>
<protein>
    <submittedName>
        <fullName evidence="2">Uncharacterized protein</fullName>
    </submittedName>
</protein>
<dbReference type="EMBL" id="CYRY02047276">
    <property type="protein sequence ID" value="VCX43237.1"/>
    <property type="molecule type" value="Genomic_DNA"/>
</dbReference>
<keyword evidence="3" id="KW-1185">Reference proteome</keyword>
<feature type="non-terminal residue" evidence="2">
    <location>
        <position position="1"/>
    </location>
</feature>
<evidence type="ECO:0000256" key="1">
    <source>
        <dbReference type="SAM" id="MobiDB-lite"/>
    </source>
</evidence>
<sequence>AARVTAVVTPSKTLRGFSTGTPSLPRPGASSSSGLCTHRPSSPHWRSLKPDPGTPHLNHLPASTTHPLSSLAPVQFPPPGMLIPRSRHPCHPSLPPPSRNLPPSPLEPQPHTEKPPWPQLAHLL</sequence>
<feature type="compositionally biased region" description="Pro residues" evidence="1">
    <location>
        <begin position="92"/>
        <end position="108"/>
    </location>
</feature>
<proteinExistence type="predicted"/>
<comment type="caution">
    <text evidence="2">The sequence shown here is derived from an EMBL/GenBank/DDBJ whole genome shotgun (WGS) entry which is preliminary data.</text>
</comment>
<organism evidence="2 3">
    <name type="scientific">Gulo gulo</name>
    <name type="common">Wolverine</name>
    <name type="synonym">Gluton</name>
    <dbReference type="NCBI Taxonomy" id="48420"/>
    <lineage>
        <taxon>Eukaryota</taxon>
        <taxon>Metazoa</taxon>
        <taxon>Chordata</taxon>
        <taxon>Craniata</taxon>
        <taxon>Vertebrata</taxon>
        <taxon>Euteleostomi</taxon>
        <taxon>Mammalia</taxon>
        <taxon>Eutheria</taxon>
        <taxon>Laurasiatheria</taxon>
        <taxon>Carnivora</taxon>
        <taxon>Caniformia</taxon>
        <taxon>Musteloidea</taxon>
        <taxon>Mustelidae</taxon>
        <taxon>Guloninae</taxon>
        <taxon>Gulo</taxon>
    </lineage>
</organism>
<dbReference type="AlphaFoldDB" id="A0A9X9MDY5"/>
<evidence type="ECO:0000313" key="3">
    <source>
        <dbReference type="Proteomes" id="UP000269945"/>
    </source>
</evidence>
<reference evidence="2 3" key="1">
    <citation type="submission" date="2018-10" db="EMBL/GenBank/DDBJ databases">
        <authorList>
            <person name="Ekblom R."/>
            <person name="Jareborg N."/>
        </authorList>
    </citation>
    <scope>NUCLEOTIDE SEQUENCE [LARGE SCALE GENOMIC DNA]</scope>
    <source>
        <tissue evidence="2">Muscle</tissue>
    </source>
</reference>
<feature type="compositionally biased region" description="Polar residues" evidence="1">
    <location>
        <begin position="8"/>
        <end position="22"/>
    </location>
</feature>
<name>A0A9X9MDY5_GULGU</name>
<feature type="region of interest" description="Disordered" evidence="1">
    <location>
        <begin position="1"/>
        <end position="124"/>
    </location>
</feature>
<evidence type="ECO:0000313" key="2">
    <source>
        <dbReference type="EMBL" id="VCX43237.1"/>
    </source>
</evidence>
<dbReference type="Proteomes" id="UP000269945">
    <property type="component" value="Unassembled WGS sequence"/>
</dbReference>
<gene>
    <name evidence="2" type="ORF">BN2614_LOCUS5</name>
</gene>